<evidence type="ECO:0000313" key="5">
    <source>
        <dbReference type="Proteomes" id="UP001255185"/>
    </source>
</evidence>
<keyword evidence="5" id="KW-1185">Reference proteome</keyword>
<evidence type="ECO:0000313" key="4">
    <source>
        <dbReference type="EMBL" id="MDR6969634.1"/>
    </source>
</evidence>
<feature type="domain" description="BD-FAE-like" evidence="3">
    <location>
        <begin position="70"/>
        <end position="241"/>
    </location>
</feature>
<reference evidence="4 5" key="1">
    <citation type="submission" date="2023-07" db="EMBL/GenBank/DDBJ databases">
        <title>Sorghum-associated microbial communities from plants grown in Nebraska, USA.</title>
        <authorList>
            <person name="Schachtman D."/>
        </authorList>
    </citation>
    <scope>NUCLEOTIDE SEQUENCE [LARGE SCALE GENOMIC DNA]</scope>
    <source>
        <strain evidence="4 5">3773</strain>
    </source>
</reference>
<keyword evidence="2" id="KW-0732">Signal</keyword>
<dbReference type="RefSeq" id="WP_310028901.1">
    <property type="nucleotide sequence ID" value="NZ_JAVDVI010000026.1"/>
</dbReference>
<dbReference type="InterPro" id="IPR029058">
    <property type="entry name" value="AB_hydrolase_fold"/>
</dbReference>
<evidence type="ECO:0000256" key="1">
    <source>
        <dbReference type="ARBA" id="ARBA00022801"/>
    </source>
</evidence>
<evidence type="ECO:0000256" key="2">
    <source>
        <dbReference type="SAM" id="SignalP"/>
    </source>
</evidence>
<accession>A0ABU1TUS3</accession>
<proteinExistence type="predicted"/>
<name>A0ABU1TUS3_9FLAO</name>
<dbReference type="InterPro" id="IPR050300">
    <property type="entry name" value="GDXG_lipolytic_enzyme"/>
</dbReference>
<dbReference type="Gene3D" id="3.40.50.1820">
    <property type="entry name" value="alpha/beta hydrolase"/>
    <property type="match status" value="1"/>
</dbReference>
<dbReference type="PANTHER" id="PTHR48081">
    <property type="entry name" value="AB HYDROLASE SUPERFAMILY PROTEIN C4A8.06C"/>
    <property type="match status" value="1"/>
</dbReference>
<dbReference type="EMBL" id="JAVDVI010000026">
    <property type="protein sequence ID" value="MDR6969634.1"/>
    <property type="molecule type" value="Genomic_DNA"/>
</dbReference>
<sequence length="296" mass="33678">MRCLIVFSILMNLNLAFGQVAKDTSFTVSSEYKKQLKKYPHIKMVKPQSNSLVLKQKDIVYTDENRPLYLDAYLFKSNIKLPAVVMLHGGGWKSGDKSMLESFAEKIASNGYQCFAVEYRLSDEAQYPAGIEDVLKAIAYIKKNAERFNVDASKIAILGQSSGAQMASLIGTKYNTEVNAIINIDGVLAFHHPESTEGKYASLWLGGTYEEIPEIWKDASALFHTNEKTPPILFINSQHDRFHAGRNDMIEILNKHKIYSRVETISDSPHTFWLFEPWFDKTVQYTLDFLNEKLKS</sequence>
<feature type="signal peptide" evidence="2">
    <location>
        <begin position="1"/>
        <end position="18"/>
    </location>
</feature>
<dbReference type="Pfam" id="PF20434">
    <property type="entry name" value="BD-FAE"/>
    <property type="match status" value="1"/>
</dbReference>
<gene>
    <name evidence="4" type="ORF">J2X31_003667</name>
</gene>
<dbReference type="InterPro" id="IPR049492">
    <property type="entry name" value="BD-FAE-like_dom"/>
</dbReference>
<comment type="caution">
    <text evidence="4">The sequence shown here is derived from an EMBL/GenBank/DDBJ whole genome shotgun (WGS) entry which is preliminary data.</text>
</comment>
<feature type="chain" id="PRO_5045920405" evidence="2">
    <location>
        <begin position="19"/>
        <end position="296"/>
    </location>
</feature>
<evidence type="ECO:0000259" key="3">
    <source>
        <dbReference type="Pfam" id="PF20434"/>
    </source>
</evidence>
<protein>
    <submittedName>
        <fullName evidence="4">Acetyl esterase/lipase</fullName>
    </submittedName>
</protein>
<organism evidence="4 5">
    <name type="scientific">Flavobacterium arsenatis</name>
    <dbReference type="NCBI Taxonomy" id="1484332"/>
    <lineage>
        <taxon>Bacteria</taxon>
        <taxon>Pseudomonadati</taxon>
        <taxon>Bacteroidota</taxon>
        <taxon>Flavobacteriia</taxon>
        <taxon>Flavobacteriales</taxon>
        <taxon>Flavobacteriaceae</taxon>
        <taxon>Flavobacterium</taxon>
    </lineage>
</organism>
<dbReference type="SUPFAM" id="SSF53474">
    <property type="entry name" value="alpha/beta-Hydrolases"/>
    <property type="match status" value="1"/>
</dbReference>
<dbReference type="Proteomes" id="UP001255185">
    <property type="component" value="Unassembled WGS sequence"/>
</dbReference>
<keyword evidence="1" id="KW-0378">Hydrolase</keyword>